<dbReference type="PANTHER" id="PTHR33695">
    <property type="entry name" value="LIPOPROTEIN SIGNAL PEPTIDASE"/>
    <property type="match status" value="1"/>
</dbReference>
<evidence type="ECO:0000256" key="7">
    <source>
        <dbReference type="ARBA" id="ARBA00022989"/>
    </source>
</evidence>
<keyword evidence="8 9" id="KW-0472">Membrane</keyword>
<dbReference type="PROSITE" id="PS00855">
    <property type="entry name" value="SPASE_II"/>
    <property type="match status" value="1"/>
</dbReference>
<evidence type="ECO:0000256" key="2">
    <source>
        <dbReference type="ARBA" id="ARBA00022475"/>
    </source>
</evidence>
<evidence type="ECO:0000256" key="9">
    <source>
        <dbReference type="HAMAP-Rule" id="MF_00161"/>
    </source>
</evidence>
<sequence>MHRIGPRLQMTFPMTTKQRVTTALLGALAWILIDQATKAVFKQILAPDEVVPFLSGSLLVLPTYNHGAFLSLGAGMSDATRNIVLVYGVLAILVGLFGWLLRSSSLGRTEVIAIACILGGGLSNLFDRCVYDGRVFDFLNVGIGQLRTGVFNVADIGIMLGVALILLRGAKRGPTLPGASAI</sequence>
<dbReference type="HAMAP" id="MF_00161">
    <property type="entry name" value="LspA"/>
    <property type="match status" value="1"/>
</dbReference>
<evidence type="ECO:0000313" key="12">
    <source>
        <dbReference type="EMBL" id="SUD98685.1"/>
    </source>
</evidence>
<dbReference type="GO" id="GO:0006508">
    <property type="term" value="P:proteolysis"/>
    <property type="evidence" value="ECO:0007669"/>
    <property type="project" value="UniProtKB-KW"/>
</dbReference>
<organism evidence="12 13">
    <name type="scientific">Ralstonia mannitolilytica</name>
    <dbReference type="NCBI Taxonomy" id="105219"/>
    <lineage>
        <taxon>Bacteria</taxon>
        <taxon>Pseudomonadati</taxon>
        <taxon>Pseudomonadota</taxon>
        <taxon>Betaproteobacteria</taxon>
        <taxon>Burkholderiales</taxon>
        <taxon>Burkholderiaceae</taxon>
        <taxon>Ralstonia</taxon>
    </lineage>
</organism>
<comment type="function">
    <text evidence="9 10">This protein specifically catalyzes the removal of signal peptides from prolipoproteins.</text>
</comment>
<dbReference type="AlphaFoldDB" id="A0AAJ4ZNP3"/>
<dbReference type="GO" id="GO:0004190">
    <property type="term" value="F:aspartic-type endopeptidase activity"/>
    <property type="evidence" value="ECO:0007669"/>
    <property type="project" value="UniProtKB-UniRule"/>
</dbReference>
<evidence type="ECO:0000256" key="3">
    <source>
        <dbReference type="ARBA" id="ARBA00022670"/>
    </source>
</evidence>
<feature type="transmembrane region" description="Helical" evidence="9">
    <location>
        <begin position="84"/>
        <end position="101"/>
    </location>
</feature>
<evidence type="ECO:0000313" key="13">
    <source>
        <dbReference type="Proteomes" id="UP000255008"/>
    </source>
</evidence>
<keyword evidence="2 9" id="KW-1003">Cell membrane</keyword>
<keyword evidence="4 9" id="KW-0812">Transmembrane</keyword>
<evidence type="ECO:0000256" key="5">
    <source>
        <dbReference type="ARBA" id="ARBA00022750"/>
    </source>
</evidence>
<proteinExistence type="inferred from homology"/>
<dbReference type="EMBL" id="UGVE01000001">
    <property type="protein sequence ID" value="SUD98685.1"/>
    <property type="molecule type" value="Genomic_DNA"/>
</dbReference>
<comment type="similarity">
    <text evidence="1 9 11">Belongs to the peptidase A8 family.</text>
</comment>
<keyword evidence="12" id="KW-0449">Lipoprotein</keyword>
<keyword evidence="5 9" id="KW-0064">Aspartyl protease</keyword>
<keyword evidence="6 9" id="KW-0378">Hydrolase</keyword>
<feature type="active site" evidence="9">
    <location>
        <position position="137"/>
    </location>
</feature>
<evidence type="ECO:0000256" key="1">
    <source>
        <dbReference type="ARBA" id="ARBA00006139"/>
    </source>
</evidence>
<evidence type="ECO:0000256" key="11">
    <source>
        <dbReference type="RuleBase" id="RU004181"/>
    </source>
</evidence>
<feature type="transmembrane region" description="Helical" evidence="9">
    <location>
        <begin position="51"/>
        <end position="72"/>
    </location>
</feature>
<dbReference type="NCBIfam" id="TIGR00077">
    <property type="entry name" value="lspA"/>
    <property type="match status" value="1"/>
</dbReference>
<gene>
    <name evidence="12" type="primary">lspA_3</name>
    <name evidence="9" type="synonym">lspA</name>
    <name evidence="12" type="ORF">NCTC10894_03076</name>
</gene>
<dbReference type="InterPro" id="IPR001872">
    <property type="entry name" value="Peptidase_A8"/>
</dbReference>
<name>A0AAJ4ZNP3_9RALS</name>
<dbReference type="GO" id="GO:0005886">
    <property type="term" value="C:plasma membrane"/>
    <property type="evidence" value="ECO:0007669"/>
    <property type="project" value="UniProtKB-SubCell"/>
</dbReference>
<dbReference type="Pfam" id="PF01252">
    <property type="entry name" value="Peptidase_A8"/>
    <property type="match status" value="1"/>
</dbReference>
<comment type="pathway">
    <text evidence="9">Protein modification; lipoprotein biosynthesis (signal peptide cleavage).</text>
</comment>
<accession>A0AAJ4ZNP3</accession>
<evidence type="ECO:0000256" key="10">
    <source>
        <dbReference type="RuleBase" id="RU000594"/>
    </source>
</evidence>
<comment type="caution">
    <text evidence="9">Lacks conserved residue(s) required for the propagation of feature annotation.</text>
</comment>
<keyword evidence="3 9" id="KW-0645">Protease</keyword>
<dbReference type="Proteomes" id="UP000255008">
    <property type="component" value="Unassembled WGS sequence"/>
</dbReference>
<protein>
    <recommendedName>
        <fullName evidence="9">Lipoprotein signal peptidase</fullName>
        <ecNumber evidence="9">3.4.23.36</ecNumber>
    </recommendedName>
    <alternativeName>
        <fullName evidence="9">Prolipoprotein signal peptidase</fullName>
    </alternativeName>
    <alternativeName>
        <fullName evidence="9">Signal peptidase II</fullName>
        <shortName evidence="9">SPase II</shortName>
    </alternativeName>
</protein>
<evidence type="ECO:0000256" key="4">
    <source>
        <dbReference type="ARBA" id="ARBA00022692"/>
    </source>
</evidence>
<dbReference type="EC" id="3.4.23.36" evidence="9"/>
<comment type="caution">
    <text evidence="12">The sequence shown here is derived from an EMBL/GenBank/DDBJ whole genome shotgun (WGS) entry which is preliminary data.</text>
</comment>
<feature type="transmembrane region" description="Helical" evidence="9">
    <location>
        <begin position="149"/>
        <end position="167"/>
    </location>
</feature>
<dbReference type="PRINTS" id="PR00781">
    <property type="entry name" value="LIPOSIGPTASE"/>
</dbReference>
<reference evidence="12 13" key="1">
    <citation type="submission" date="2018-06" db="EMBL/GenBank/DDBJ databases">
        <authorList>
            <consortium name="Pathogen Informatics"/>
            <person name="Doyle S."/>
        </authorList>
    </citation>
    <scope>NUCLEOTIDE SEQUENCE [LARGE SCALE GENOMIC DNA]</scope>
    <source>
        <strain evidence="12 13">NCTC10894</strain>
    </source>
</reference>
<keyword evidence="7 9" id="KW-1133">Transmembrane helix</keyword>
<dbReference type="PANTHER" id="PTHR33695:SF1">
    <property type="entry name" value="LIPOPROTEIN SIGNAL PEPTIDASE"/>
    <property type="match status" value="1"/>
</dbReference>
<evidence type="ECO:0000256" key="6">
    <source>
        <dbReference type="ARBA" id="ARBA00022801"/>
    </source>
</evidence>
<comment type="catalytic activity">
    <reaction evidence="9 10">
        <text>Release of signal peptides from bacterial membrane prolipoproteins. Hydrolyzes -Xaa-Yaa-Zaa-|-(S,diacylglyceryl)Cys-, in which Xaa is hydrophobic (preferably Leu), and Yaa (Ala or Ser) and Zaa (Gly or Ala) have small, neutral side chains.</text>
        <dbReference type="EC" id="3.4.23.36"/>
    </reaction>
</comment>
<evidence type="ECO:0000256" key="8">
    <source>
        <dbReference type="ARBA" id="ARBA00023136"/>
    </source>
</evidence>
<comment type="subcellular location">
    <subcellularLocation>
        <location evidence="9">Cell membrane</location>
        <topology evidence="9">Multi-pass membrane protein</topology>
    </subcellularLocation>
</comment>
<feature type="active site" evidence="9">
    <location>
        <position position="155"/>
    </location>
</feature>